<feature type="transmembrane region" description="Helical" evidence="1">
    <location>
        <begin position="82"/>
        <end position="99"/>
    </location>
</feature>
<keyword evidence="3" id="KW-1185">Reference proteome</keyword>
<sequence length="163" mass="17994">MRYLPNSHNQITRIISSIPTLLYSAVVLVMQRRLCISTVQHVVVVIQSTVWCQAQVVASECWTNSNGDEICSSDPTGLRATWWFFFVLVLFASAASGCFDADWWPQDTTAQEAAAAGLESGLLGDDKGLCVSLVQPLLDEHEAVKTQQAMSSPLKPVYRYLDP</sequence>
<comment type="caution">
    <text evidence="2">The sequence shown here is derived from an EMBL/GenBank/DDBJ whole genome shotgun (WGS) entry which is preliminary data.</text>
</comment>
<proteinExistence type="predicted"/>
<dbReference type="EMBL" id="JAENGY010000023">
    <property type="protein sequence ID" value="KAG6976745.1"/>
    <property type="molecule type" value="Genomic_DNA"/>
</dbReference>
<feature type="transmembrane region" description="Helical" evidence="1">
    <location>
        <begin position="12"/>
        <end position="30"/>
    </location>
</feature>
<keyword evidence="1" id="KW-0812">Transmembrane</keyword>
<evidence type="ECO:0000256" key="1">
    <source>
        <dbReference type="SAM" id="Phobius"/>
    </source>
</evidence>
<name>A0A8J5M9T6_9STRA</name>
<reference evidence="2" key="1">
    <citation type="submission" date="2021-01" db="EMBL/GenBank/DDBJ databases">
        <title>Phytophthora aleatoria, a newly-described species from Pinus radiata is distinct from Phytophthora cactorum isolates based on comparative genomics.</title>
        <authorList>
            <person name="Mcdougal R."/>
            <person name="Panda P."/>
            <person name="Williams N."/>
            <person name="Studholme D.J."/>
        </authorList>
    </citation>
    <scope>NUCLEOTIDE SEQUENCE</scope>
    <source>
        <strain evidence="2">NZFS 4037</strain>
    </source>
</reference>
<dbReference type="AlphaFoldDB" id="A0A8J5M9T6"/>
<evidence type="ECO:0000313" key="2">
    <source>
        <dbReference type="EMBL" id="KAG6976745.1"/>
    </source>
</evidence>
<gene>
    <name evidence="2" type="ORF">JG688_00001081</name>
</gene>
<evidence type="ECO:0000313" key="3">
    <source>
        <dbReference type="Proteomes" id="UP000709295"/>
    </source>
</evidence>
<accession>A0A8J5M9T6</accession>
<keyword evidence="1" id="KW-1133">Transmembrane helix</keyword>
<protein>
    <submittedName>
        <fullName evidence="2">Uncharacterized protein</fullName>
    </submittedName>
</protein>
<dbReference type="Proteomes" id="UP000709295">
    <property type="component" value="Unassembled WGS sequence"/>
</dbReference>
<keyword evidence="1" id="KW-0472">Membrane</keyword>
<organism evidence="2 3">
    <name type="scientific">Phytophthora aleatoria</name>
    <dbReference type="NCBI Taxonomy" id="2496075"/>
    <lineage>
        <taxon>Eukaryota</taxon>
        <taxon>Sar</taxon>
        <taxon>Stramenopiles</taxon>
        <taxon>Oomycota</taxon>
        <taxon>Peronosporomycetes</taxon>
        <taxon>Peronosporales</taxon>
        <taxon>Peronosporaceae</taxon>
        <taxon>Phytophthora</taxon>
    </lineage>
</organism>